<evidence type="ECO:0000313" key="1">
    <source>
        <dbReference type="EMBL" id="DAF91580.1"/>
    </source>
</evidence>
<organism evidence="1">
    <name type="scientific">Siphoviridae sp. ctlIg4</name>
    <dbReference type="NCBI Taxonomy" id="2825647"/>
    <lineage>
        <taxon>Viruses</taxon>
        <taxon>Duplodnaviria</taxon>
        <taxon>Heunggongvirae</taxon>
        <taxon>Uroviricota</taxon>
        <taxon>Caudoviricetes</taxon>
    </lineage>
</organism>
<dbReference type="Pfam" id="PF21732">
    <property type="entry name" value="DUF6864"/>
    <property type="match status" value="1"/>
</dbReference>
<dbReference type="InterPro" id="IPR049197">
    <property type="entry name" value="DUF6864"/>
</dbReference>
<accession>A0A8S5UAT7</accession>
<reference evidence="1" key="1">
    <citation type="journal article" date="2021" name="Proc. Natl. Acad. Sci. U.S.A.">
        <title>A Catalog of Tens of Thousands of Viruses from Human Metagenomes Reveals Hidden Associations with Chronic Diseases.</title>
        <authorList>
            <person name="Tisza M.J."/>
            <person name="Buck C.B."/>
        </authorList>
    </citation>
    <scope>NUCLEOTIDE SEQUENCE</scope>
    <source>
        <strain evidence="1">CtlIg4</strain>
    </source>
</reference>
<proteinExistence type="predicted"/>
<sequence>MYNDMKIQCGKYKLLDSMTIIQVEGENISFEVEDVIEGNMCFEVSFINDNKNKDGYTQVVAIDNLNAKIIIANTTYGGNSSTMHIGTYQHKYKLFLNFRIINIIDNSRTIILNLYIKEKEE</sequence>
<name>A0A8S5UAT7_9CAUD</name>
<dbReference type="EMBL" id="BK016057">
    <property type="protein sequence ID" value="DAF91580.1"/>
    <property type="molecule type" value="Genomic_DNA"/>
</dbReference>
<protein>
    <submittedName>
        <fullName evidence="1">Uncharacterized protein</fullName>
    </submittedName>
</protein>